<feature type="compositionally biased region" description="Acidic residues" evidence="2">
    <location>
        <begin position="121"/>
        <end position="132"/>
    </location>
</feature>
<dbReference type="Gene3D" id="2.40.50.140">
    <property type="entry name" value="Nucleic acid-binding proteins"/>
    <property type="match status" value="1"/>
</dbReference>
<dbReference type="InterPro" id="IPR011344">
    <property type="entry name" value="ssDNA-bd"/>
</dbReference>
<dbReference type="GO" id="GO:0006260">
    <property type="term" value="P:DNA replication"/>
    <property type="evidence" value="ECO:0007669"/>
    <property type="project" value="InterPro"/>
</dbReference>
<keyword evidence="1" id="KW-0238">DNA-binding</keyword>
<evidence type="ECO:0000256" key="1">
    <source>
        <dbReference type="ARBA" id="ARBA00023125"/>
    </source>
</evidence>
<dbReference type="PANTHER" id="PTHR10302:SF27">
    <property type="entry name" value="SINGLE-STRANDED DNA-BINDING PROTEIN"/>
    <property type="match status" value="1"/>
</dbReference>
<dbReference type="Pfam" id="PF00436">
    <property type="entry name" value="SSB"/>
    <property type="match status" value="1"/>
</dbReference>
<dbReference type="EMBL" id="UINC01109209">
    <property type="protein sequence ID" value="SVC75873.1"/>
    <property type="molecule type" value="Genomic_DNA"/>
</dbReference>
<proteinExistence type="inferred from homology"/>
<reference evidence="3" key="1">
    <citation type="submission" date="2018-05" db="EMBL/GenBank/DDBJ databases">
        <authorList>
            <person name="Lanie J.A."/>
            <person name="Ng W.-L."/>
            <person name="Kazmierczak K.M."/>
            <person name="Andrzejewski T.M."/>
            <person name="Davidsen T.M."/>
            <person name="Wayne K.J."/>
            <person name="Tettelin H."/>
            <person name="Glass J.I."/>
            <person name="Rusch D."/>
            <person name="Podicherti R."/>
            <person name="Tsui H.-C.T."/>
            <person name="Winkler M.E."/>
        </authorList>
    </citation>
    <scope>NUCLEOTIDE SEQUENCE</scope>
</reference>
<dbReference type="GO" id="GO:0003697">
    <property type="term" value="F:single-stranded DNA binding"/>
    <property type="evidence" value="ECO:0007669"/>
    <property type="project" value="InterPro"/>
</dbReference>
<organism evidence="3">
    <name type="scientific">marine metagenome</name>
    <dbReference type="NCBI Taxonomy" id="408172"/>
    <lineage>
        <taxon>unclassified sequences</taxon>
        <taxon>metagenomes</taxon>
        <taxon>ecological metagenomes</taxon>
    </lineage>
</organism>
<dbReference type="AlphaFoldDB" id="A0A382PR37"/>
<dbReference type="SUPFAM" id="SSF50249">
    <property type="entry name" value="Nucleic acid-binding proteins"/>
    <property type="match status" value="1"/>
</dbReference>
<protein>
    <recommendedName>
        <fullName evidence="4">Single-stranded DNA-binding protein</fullName>
    </recommendedName>
</protein>
<sequence length="132" mass="14975">MEDGTPVTGFSLAVNANRRNQSGDWVEDTEWFNVSVWGRQAESVNQNLTKGRKIFVEGRLSTREYTSATGEVRQSLDVRAFRVIVLDRRDSNFEESQNDDEWSREGEATAPSTDSLKSTDAEPDDTVEELPW</sequence>
<dbReference type="NCBIfam" id="TIGR00621">
    <property type="entry name" value="ssb"/>
    <property type="match status" value="1"/>
</dbReference>
<dbReference type="InterPro" id="IPR000424">
    <property type="entry name" value="Primosome_PriB/ssb"/>
</dbReference>
<dbReference type="HAMAP" id="MF_00984">
    <property type="entry name" value="SSB"/>
    <property type="match status" value="1"/>
</dbReference>
<accession>A0A382PR37</accession>
<evidence type="ECO:0008006" key="4">
    <source>
        <dbReference type="Google" id="ProtNLM"/>
    </source>
</evidence>
<name>A0A382PR37_9ZZZZ</name>
<evidence type="ECO:0000313" key="3">
    <source>
        <dbReference type="EMBL" id="SVC75873.1"/>
    </source>
</evidence>
<evidence type="ECO:0000256" key="2">
    <source>
        <dbReference type="SAM" id="MobiDB-lite"/>
    </source>
</evidence>
<dbReference type="PIRSF" id="PIRSF002070">
    <property type="entry name" value="SSB"/>
    <property type="match status" value="1"/>
</dbReference>
<dbReference type="CDD" id="cd04496">
    <property type="entry name" value="SSB_OBF"/>
    <property type="match status" value="1"/>
</dbReference>
<dbReference type="PANTHER" id="PTHR10302">
    <property type="entry name" value="SINGLE-STRANDED DNA-BINDING PROTEIN"/>
    <property type="match status" value="1"/>
</dbReference>
<dbReference type="PROSITE" id="PS50935">
    <property type="entry name" value="SSB"/>
    <property type="match status" value="1"/>
</dbReference>
<dbReference type="InterPro" id="IPR012340">
    <property type="entry name" value="NA-bd_OB-fold"/>
</dbReference>
<feature type="region of interest" description="Disordered" evidence="2">
    <location>
        <begin position="92"/>
        <end position="132"/>
    </location>
</feature>
<gene>
    <name evidence="3" type="ORF">METZ01_LOCUS328727</name>
</gene>
<dbReference type="GO" id="GO:0009295">
    <property type="term" value="C:nucleoid"/>
    <property type="evidence" value="ECO:0007669"/>
    <property type="project" value="TreeGrafter"/>
</dbReference>